<reference evidence="2" key="1">
    <citation type="submission" date="2013-04" db="EMBL/GenBank/DDBJ databases">
        <authorList>
            <person name="Harkins D.M."/>
            <person name="Durkin A.S."/>
            <person name="Brinkac L.M."/>
            <person name="Haft D.H."/>
            <person name="Selengut J.D."/>
            <person name="Sanka R."/>
            <person name="DePew J."/>
            <person name="Purushe J."/>
            <person name="Galloway R.L."/>
            <person name="Vinetz J.M."/>
            <person name="Sutton G.G."/>
            <person name="Nierman W.C."/>
            <person name="Fouts D.E."/>
        </authorList>
    </citation>
    <scope>NUCLEOTIDE SEQUENCE [LARGE SCALE GENOMIC DNA]</scope>
    <source>
        <strain evidence="2">CDC</strain>
    </source>
</reference>
<proteinExistence type="predicted"/>
<dbReference type="Proteomes" id="UP000013984">
    <property type="component" value="Unassembled WGS sequence"/>
</dbReference>
<dbReference type="InterPro" id="IPR043519">
    <property type="entry name" value="NT_sf"/>
</dbReference>
<feature type="domain" description="Polymerase beta nucleotidyltransferase" evidence="1">
    <location>
        <begin position="22"/>
        <end position="102"/>
    </location>
</feature>
<dbReference type="STRING" id="1218599.LEP1GSC195_3618"/>
<accession>R9A3X7</accession>
<keyword evidence="3" id="KW-1185">Reference proteome</keyword>
<dbReference type="SUPFAM" id="SSF81301">
    <property type="entry name" value="Nucleotidyltransferase"/>
    <property type="match status" value="1"/>
</dbReference>
<comment type="caution">
    <text evidence="2">The sequence shown here is derived from an EMBL/GenBank/DDBJ whole genome shotgun (WGS) entry which is preliminary data.</text>
</comment>
<dbReference type="Gene3D" id="3.30.460.10">
    <property type="entry name" value="Beta Polymerase, domain 2"/>
    <property type="match status" value="1"/>
</dbReference>
<evidence type="ECO:0000259" key="1">
    <source>
        <dbReference type="Pfam" id="PF18765"/>
    </source>
</evidence>
<protein>
    <submittedName>
        <fullName evidence="2">Nucleotidyltransferase domain protein</fullName>
    </submittedName>
</protein>
<name>R9A3X7_9LEPT</name>
<dbReference type="Pfam" id="PF18765">
    <property type="entry name" value="Polbeta"/>
    <property type="match status" value="1"/>
</dbReference>
<dbReference type="AlphaFoldDB" id="R9A3X7"/>
<gene>
    <name evidence="2" type="ORF">LEP1GSC195_3618</name>
</gene>
<organism evidence="2 3">
    <name type="scientific">Leptospira wolbachii serovar Codice str. CDC</name>
    <dbReference type="NCBI Taxonomy" id="1218599"/>
    <lineage>
        <taxon>Bacteria</taxon>
        <taxon>Pseudomonadati</taxon>
        <taxon>Spirochaetota</taxon>
        <taxon>Spirochaetia</taxon>
        <taxon>Leptospirales</taxon>
        <taxon>Leptospiraceae</taxon>
        <taxon>Leptospira</taxon>
    </lineage>
</organism>
<evidence type="ECO:0000313" key="3">
    <source>
        <dbReference type="Proteomes" id="UP000013984"/>
    </source>
</evidence>
<dbReference type="EMBL" id="AOGZ02000014">
    <property type="protein sequence ID" value="EOQ96928.1"/>
    <property type="molecule type" value="Genomic_DNA"/>
</dbReference>
<sequence length="117" mass="13613">MAGLFFFQNRDVLKMIQNEIKEKLRQIAKSHEKDGLEIIGYFGSFATNSENNKSDLDVLFRTTKIAADKYPGWKIFNLYEEVRKELEEEFKLKVDLADIDALTEIGKKYIIPSVVYV</sequence>
<dbReference type="InterPro" id="IPR041633">
    <property type="entry name" value="Polbeta"/>
</dbReference>
<evidence type="ECO:0000313" key="2">
    <source>
        <dbReference type="EMBL" id="EOQ96928.1"/>
    </source>
</evidence>
<dbReference type="GO" id="GO:0016740">
    <property type="term" value="F:transferase activity"/>
    <property type="evidence" value="ECO:0007669"/>
    <property type="project" value="UniProtKB-KW"/>
</dbReference>